<evidence type="ECO:0000256" key="6">
    <source>
        <dbReference type="SAM" id="Phobius"/>
    </source>
</evidence>
<dbReference type="PANTHER" id="PTHR21576">
    <property type="entry name" value="UNCHARACTERIZED NODULIN-LIKE PROTEIN"/>
    <property type="match status" value="1"/>
</dbReference>
<name>A0A8T0G862_CERPU</name>
<feature type="domain" description="Nodulin-like" evidence="7">
    <location>
        <begin position="14"/>
        <end position="242"/>
    </location>
</feature>
<dbReference type="AlphaFoldDB" id="A0A8T0G862"/>
<evidence type="ECO:0000256" key="4">
    <source>
        <dbReference type="ARBA" id="ARBA00023136"/>
    </source>
</evidence>
<keyword evidence="4 6" id="KW-0472">Membrane</keyword>
<dbReference type="Pfam" id="PF06813">
    <property type="entry name" value="Nodulin-like"/>
    <property type="match status" value="1"/>
</dbReference>
<comment type="subcellular location">
    <subcellularLocation>
        <location evidence="1">Membrane</location>
        <topology evidence="1">Multi-pass membrane protein</topology>
    </subcellularLocation>
</comment>
<feature type="transmembrane region" description="Helical" evidence="6">
    <location>
        <begin position="237"/>
        <end position="257"/>
    </location>
</feature>
<dbReference type="GO" id="GO:0016020">
    <property type="term" value="C:membrane"/>
    <property type="evidence" value="ECO:0007669"/>
    <property type="project" value="UniProtKB-SubCell"/>
</dbReference>
<keyword evidence="3 6" id="KW-1133">Transmembrane helix</keyword>
<dbReference type="Gene3D" id="1.20.1250.20">
    <property type="entry name" value="MFS general substrate transporter like domains"/>
    <property type="match status" value="1"/>
</dbReference>
<evidence type="ECO:0000259" key="7">
    <source>
        <dbReference type="Pfam" id="PF06813"/>
    </source>
</evidence>
<dbReference type="EMBL" id="CM026433">
    <property type="protein sequence ID" value="KAG0554544.1"/>
    <property type="molecule type" value="Genomic_DNA"/>
</dbReference>
<feature type="transmembrane region" description="Helical" evidence="6">
    <location>
        <begin position="144"/>
        <end position="168"/>
    </location>
</feature>
<dbReference type="PANTHER" id="PTHR21576:SF22">
    <property type="entry name" value="F25A4.25 PROTEIN"/>
    <property type="match status" value="1"/>
</dbReference>
<feature type="transmembrane region" description="Helical" evidence="6">
    <location>
        <begin position="365"/>
        <end position="383"/>
    </location>
</feature>
<feature type="transmembrane region" description="Helical" evidence="6">
    <location>
        <begin position="210"/>
        <end position="231"/>
    </location>
</feature>
<reference evidence="9" key="1">
    <citation type="submission" date="2020-06" db="EMBL/GenBank/DDBJ databases">
        <title>WGS assembly of Ceratodon purpureus strain R40.</title>
        <authorList>
            <person name="Carey S.B."/>
            <person name="Jenkins J."/>
            <person name="Shu S."/>
            <person name="Lovell J.T."/>
            <person name="Sreedasyam A."/>
            <person name="Maumus F."/>
            <person name="Tiley G.P."/>
            <person name="Fernandez-Pozo N."/>
            <person name="Barry K."/>
            <person name="Chen C."/>
            <person name="Wang M."/>
            <person name="Lipzen A."/>
            <person name="Daum C."/>
            <person name="Saski C.A."/>
            <person name="Payton A.C."/>
            <person name="Mcbreen J.C."/>
            <person name="Conrad R.E."/>
            <person name="Kollar L.M."/>
            <person name="Olsson S."/>
            <person name="Huttunen S."/>
            <person name="Landis J.B."/>
            <person name="Wickett N.J."/>
            <person name="Johnson M.G."/>
            <person name="Rensing S.A."/>
            <person name="Grimwood J."/>
            <person name="Schmutz J."/>
            <person name="Mcdaniel S.F."/>
        </authorList>
    </citation>
    <scope>NUCLEOTIDE SEQUENCE</scope>
    <source>
        <strain evidence="9">R40</strain>
    </source>
</reference>
<feature type="transmembrane region" description="Helical" evidence="6">
    <location>
        <begin position="108"/>
        <end position="132"/>
    </location>
</feature>
<dbReference type="InterPro" id="IPR056555">
    <property type="entry name" value="NFD4_C"/>
</dbReference>
<evidence type="ECO:0000313" key="10">
    <source>
        <dbReference type="Proteomes" id="UP000822688"/>
    </source>
</evidence>
<feature type="transmembrane region" description="Helical" evidence="6">
    <location>
        <begin position="403"/>
        <end position="426"/>
    </location>
</feature>
<feature type="region of interest" description="Disordered" evidence="5">
    <location>
        <begin position="305"/>
        <end position="329"/>
    </location>
</feature>
<comment type="caution">
    <text evidence="9">The sequence shown here is derived from an EMBL/GenBank/DDBJ whole genome shotgun (WGS) entry which is preliminary data.</text>
</comment>
<feature type="transmembrane region" description="Helical" evidence="6">
    <location>
        <begin position="497"/>
        <end position="517"/>
    </location>
</feature>
<feature type="transmembrane region" description="Helical" evidence="6">
    <location>
        <begin position="80"/>
        <end position="102"/>
    </location>
</feature>
<organism evidence="9 10">
    <name type="scientific">Ceratodon purpureus</name>
    <name type="common">Fire moss</name>
    <name type="synonym">Dicranum purpureum</name>
    <dbReference type="NCBI Taxonomy" id="3225"/>
    <lineage>
        <taxon>Eukaryota</taxon>
        <taxon>Viridiplantae</taxon>
        <taxon>Streptophyta</taxon>
        <taxon>Embryophyta</taxon>
        <taxon>Bryophyta</taxon>
        <taxon>Bryophytina</taxon>
        <taxon>Bryopsida</taxon>
        <taxon>Dicranidae</taxon>
        <taxon>Pseudoditrichales</taxon>
        <taxon>Ditrichaceae</taxon>
        <taxon>Ceratodon</taxon>
    </lineage>
</organism>
<protein>
    <recommendedName>
        <fullName evidence="11">Nodulin-like domain-containing protein</fullName>
    </recommendedName>
</protein>
<feature type="transmembrane region" description="Helical" evidence="6">
    <location>
        <begin position="457"/>
        <end position="476"/>
    </location>
</feature>
<feature type="transmembrane region" description="Helical" evidence="6">
    <location>
        <begin position="556"/>
        <end position="577"/>
    </location>
</feature>
<feature type="transmembrane region" description="Helical" evidence="6">
    <location>
        <begin position="55"/>
        <end position="73"/>
    </location>
</feature>
<dbReference type="SUPFAM" id="SSF103473">
    <property type="entry name" value="MFS general substrate transporter"/>
    <property type="match status" value="2"/>
</dbReference>
<evidence type="ECO:0000313" key="9">
    <source>
        <dbReference type="EMBL" id="KAG0554544.1"/>
    </source>
</evidence>
<keyword evidence="10" id="KW-1185">Reference proteome</keyword>
<accession>A0A8T0G862</accession>
<keyword evidence="2 6" id="KW-0812">Transmembrane</keyword>
<dbReference type="InterPro" id="IPR010658">
    <property type="entry name" value="Nodulin-like"/>
</dbReference>
<dbReference type="CDD" id="cd17354">
    <property type="entry name" value="MFS_Mch1p_like"/>
    <property type="match status" value="1"/>
</dbReference>
<dbReference type="Pfam" id="PF23262">
    <property type="entry name" value="NFD4_C"/>
    <property type="match status" value="1"/>
</dbReference>
<dbReference type="InterPro" id="IPR036259">
    <property type="entry name" value="MFS_trans_sf"/>
</dbReference>
<evidence type="ECO:0000259" key="8">
    <source>
        <dbReference type="Pfam" id="PF23262"/>
    </source>
</evidence>
<evidence type="ECO:0000256" key="2">
    <source>
        <dbReference type="ARBA" id="ARBA00022692"/>
    </source>
</evidence>
<evidence type="ECO:0008006" key="11">
    <source>
        <dbReference type="Google" id="ProtNLM"/>
    </source>
</evidence>
<sequence>MKTLDFTWRVLKSRWMVLAAGLWIESIAGAAYTFGVYSQSLKLALGYDQKRLDNLAFFKAIGGNVGVLSGLLYDVVPPWIVVLTGAVESAFGYSMLWLTVTGRISPPAFWQMCIFICLASNSNTFFSTACVVTNVKIFPKKRGVVIGLLKGFLGLSGAILTQIFYAMYPNNPSSFLLLLSWLPVVVSILLMGAIRVLPASKEDNAAFRDFSTIATCLAAYLTLVIILENFWGDQTWLMWGLCLLLLGFFLSLFVVVVKAELREYHADSKKNQDLITEPLLSDQESRNSICLGNGSSDIHGKVGCSASSADPEIGPNKHENSSSEQNEEFDKTSEAVSAVMVKSGSRGPHRGEEHTLRQAVSSLDFWLLVVAMFCSMGSGTTAIDNMGQIGASLGYKQVDINTFISLISIWNFVGRFGAGLVSEFLLHQRGLARPCCLAFSLGLMCIGHLVMASAASGSLYVGSIIMGVCYGAQWSLMPATTSELFGLRRFGTLYNTITIASPVAAYVLSVRVAGYFYDKEAQRQHDLTVLTTWLPNLTSTGSDDPLLCHGPSCFRITFIILAVVCAFGCVICIWLFLRTKRFYAQIHERLHKVE</sequence>
<proteinExistence type="predicted"/>
<feature type="domain" description="NFD4 C-terminal" evidence="8">
    <location>
        <begin position="355"/>
        <end position="523"/>
    </location>
</feature>
<feature type="transmembrane region" description="Helical" evidence="6">
    <location>
        <begin position="431"/>
        <end position="451"/>
    </location>
</feature>
<gene>
    <name evidence="9" type="ORF">KC19_12G099100</name>
</gene>
<feature type="transmembrane region" description="Helical" evidence="6">
    <location>
        <begin position="15"/>
        <end position="35"/>
    </location>
</feature>
<evidence type="ECO:0000256" key="5">
    <source>
        <dbReference type="SAM" id="MobiDB-lite"/>
    </source>
</evidence>
<feature type="transmembrane region" description="Helical" evidence="6">
    <location>
        <begin position="174"/>
        <end position="198"/>
    </location>
</feature>
<dbReference type="Proteomes" id="UP000822688">
    <property type="component" value="Chromosome 12"/>
</dbReference>
<evidence type="ECO:0000256" key="3">
    <source>
        <dbReference type="ARBA" id="ARBA00022989"/>
    </source>
</evidence>
<evidence type="ECO:0000256" key="1">
    <source>
        <dbReference type="ARBA" id="ARBA00004141"/>
    </source>
</evidence>